<dbReference type="SUPFAM" id="SSF55729">
    <property type="entry name" value="Acyl-CoA N-acyltransferases (Nat)"/>
    <property type="match status" value="1"/>
</dbReference>
<feature type="compositionally biased region" description="Pro residues" evidence="1">
    <location>
        <begin position="195"/>
        <end position="206"/>
    </location>
</feature>
<dbReference type="CDD" id="cd04301">
    <property type="entry name" value="NAT_SF"/>
    <property type="match status" value="1"/>
</dbReference>
<dbReference type="KEGG" id="kra:Krad_2952"/>
<sequence>MEGDPVARPAVEVRDAGAGDIDVLMGLYASARFDQGQLRTATATVRARLLRALEHGEVQVLLASLGAQPAGYALITTSPLLPLGSSAGPSIEHLHVVPHLRRRGVGRALLRRAMLLAQADGADQVACTVLPGDREYTRYLARLGFAPVVVRRAVPLPVLRRRLAEGPPALAHTTDVVARRRSLRARLARAGAPGPGSPPAGVPTAS</sequence>
<dbReference type="HOGENOM" id="CLU_1407109_0_0_11"/>
<keyword evidence="4" id="KW-1185">Reference proteome</keyword>
<dbReference type="PROSITE" id="PS51186">
    <property type="entry name" value="GNAT"/>
    <property type="match status" value="1"/>
</dbReference>
<gene>
    <name evidence="3" type="ordered locus">Krad_2952</name>
</gene>
<dbReference type="Pfam" id="PF00583">
    <property type="entry name" value="Acetyltransf_1"/>
    <property type="match status" value="1"/>
</dbReference>
<accession>A6WC77</accession>
<dbReference type="Proteomes" id="UP000001116">
    <property type="component" value="Chromosome"/>
</dbReference>
<evidence type="ECO:0000259" key="2">
    <source>
        <dbReference type="PROSITE" id="PS51186"/>
    </source>
</evidence>
<evidence type="ECO:0000313" key="3">
    <source>
        <dbReference type="EMBL" id="ABS04416.1"/>
    </source>
</evidence>
<dbReference type="AlphaFoldDB" id="A6WC77"/>
<dbReference type="InterPro" id="IPR000182">
    <property type="entry name" value="GNAT_dom"/>
</dbReference>
<feature type="region of interest" description="Disordered" evidence="1">
    <location>
        <begin position="187"/>
        <end position="206"/>
    </location>
</feature>
<dbReference type="STRING" id="266940.Krad_2952"/>
<name>A6WC77_KINRD</name>
<dbReference type="Gene3D" id="3.40.630.30">
    <property type="match status" value="1"/>
</dbReference>
<dbReference type="eggNOG" id="COG0456">
    <property type="taxonomic scope" value="Bacteria"/>
</dbReference>
<proteinExistence type="predicted"/>
<dbReference type="EMBL" id="CP000750">
    <property type="protein sequence ID" value="ABS04416.1"/>
    <property type="molecule type" value="Genomic_DNA"/>
</dbReference>
<organism evidence="3 4">
    <name type="scientific">Kineococcus radiotolerans (strain ATCC BAA-149 / DSM 14245 / SRS30216)</name>
    <dbReference type="NCBI Taxonomy" id="266940"/>
    <lineage>
        <taxon>Bacteria</taxon>
        <taxon>Bacillati</taxon>
        <taxon>Actinomycetota</taxon>
        <taxon>Actinomycetes</taxon>
        <taxon>Kineosporiales</taxon>
        <taxon>Kineosporiaceae</taxon>
        <taxon>Kineococcus</taxon>
    </lineage>
</organism>
<dbReference type="InterPro" id="IPR016181">
    <property type="entry name" value="Acyl_CoA_acyltransferase"/>
</dbReference>
<protein>
    <submittedName>
        <fullName evidence="3">GCN5-related N-acetyltransferase</fullName>
    </submittedName>
</protein>
<evidence type="ECO:0000313" key="4">
    <source>
        <dbReference type="Proteomes" id="UP000001116"/>
    </source>
</evidence>
<evidence type="ECO:0000256" key="1">
    <source>
        <dbReference type="SAM" id="MobiDB-lite"/>
    </source>
</evidence>
<feature type="domain" description="N-acetyltransferase" evidence="2">
    <location>
        <begin position="11"/>
        <end position="165"/>
    </location>
</feature>
<dbReference type="GO" id="GO:0016747">
    <property type="term" value="F:acyltransferase activity, transferring groups other than amino-acyl groups"/>
    <property type="evidence" value="ECO:0007669"/>
    <property type="project" value="InterPro"/>
</dbReference>
<reference evidence="4" key="1">
    <citation type="journal article" date="2008" name="PLoS ONE">
        <title>Survival in nuclear waste, extreme resistance, and potential applications gleaned from the genome sequence of Kineococcus radiotolerans SRS30216.</title>
        <authorList>
            <person name="Bagwell C.E."/>
            <person name="Bhat S."/>
            <person name="Hawkins G.M."/>
            <person name="Smith B.W."/>
            <person name="Biswas T."/>
            <person name="Hoover T.R."/>
            <person name="Saunders E."/>
            <person name="Han C.S."/>
            <person name="Tsodikov O.V."/>
            <person name="Shimkets L.J."/>
        </authorList>
    </citation>
    <scope>NUCLEOTIDE SEQUENCE [LARGE SCALE GENOMIC DNA]</scope>
    <source>
        <strain evidence="4">ATCC BAA-149 / DSM 14245 / SRS30216</strain>
    </source>
</reference>